<sequence>MVRTKADTTGVKASGAKAPRKAVVSTPTRSSDSSGDSKGKPTVGGNSYHPRETPEWQKPITTFFVAPSSSSKESNGESASSNKSSPEGDS</sequence>
<dbReference type="PANTHER" id="PTHR15679:SF8">
    <property type="entry name" value="PCNA-ASSOCIATED FACTOR"/>
    <property type="match status" value="1"/>
</dbReference>
<organism evidence="13">
    <name type="scientific">Thrips palmi</name>
    <name type="common">Melon thrips</name>
    <dbReference type="NCBI Taxonomy" id="161013"/>
    <lineage>
        <taxon>Eukaryota</taxon>
        <taxon>Metazoa</taxon>
        <taxon>Ecdysozoa</taxon>
        <taxon>Arthropoda</taxon>
        <taxon>Hexapoda</taxon>
        <taxon>Insecta</taxon>
        <taxon>Pterygota</taxon>
        <taxon>Neoptera</taxon>
        <taxon>Paraneoptera</taxon>
        <taxon>Thysanoptera</taxon>
        <taxon>Terebrantia</taxon>
        <taxon>Thripoidea</taxon>
        <taxon>Thripidae</taxon>
        <taxon>Thrips</taxon>
    </lineage>
</organism>
<evidence type="ECO:0000313" key="12">
    <source>
        <dbReference type="Proteomes" id="UP000515158"/>
    </source>
</evidence>
<evidence type="ECO:0000259" key="11">
    <source>
        <dbReference type="Pfam" id="PF15715"/>
    </source>
</evidence>
<evidence type="ECO:0000256" key="6">
    <source>
        <dbReference type="ARBA" id="ARBA00023204"/>
    </source>
</evidence>
<feature type="compositionally biased region" description="Low complexity" evidence="10">
    <location>
        <begin position="23"/>
        <end position="36"/>
    </location>
</feature>
<comment type="subcellular location">
    <subcellularLocation>
        <location evidence="2">Cytoplasm</location>
        <location evidence="2">Perinuclear region</location>
    </subcellularLocation>
    <subcellularLocation>
        <location evidence="1">Nucleus</location>
    </subcellularLocation>
</comment>
<dbReference type="InParanoid" id="A0A6P8YWN5"/>
<evidence type="ECO:0000256" key="8">
    <source>
        <dbReference type="ARBA" id="ARBA00030014"/>
    </source>
</evidence>
<dbReference type="GO" id="GO:0051726">
    <property type="term" value="P:regulation of cell cycle"/>
    <property type="evidence" value="ECO:0007669"/>
    <property type="project" value="InterPro"/>
</dbReference>
<keyword evidence="5" id="KW-0227">DNA damage</keyword>
<dbReference type="Proteomes" id="UP000515158">
    <property type="component" value="Unplaced"/>
</dbReference>
<dbReference type="GO" id="GO:0048471">
    <property type="term" value="C:perinuclear region of cytoplasm"/>
    <property type="evidence" value="ECO:0007669"/>
    <property type="project" value="UniProtKB-SubCell"/>
</dbReference>
<gene>
    <name evidence="13" type="primary">LOC117643684</name>
</gene>
<feature type="domain" description="PCNA-associated factor histone-like" evidence="11">
    <location>
        <begin position="1"/>
        <end position="83"/>
    </location>
</feature>
<dbReference type="GO" id="GO:0006281">
    <property type="term" value="P:DNA repair"/>
    <property type="evidence" value="ECO:0007669"/>
    <property type="project" value="UniProtKB-KW"/>
</dbReference>
<feature type="region of interest" description="Disordered" evidence="10">
    <location>
        <begin position="1"/>
        <end position="90"/>
    </location>
</feature>
<dbReference type="GeneID" id="117643684"/>
<feature type="compositionally biased region" description="Low complexity" evidence="10">
    <location>
        <begin position="66"/>
        <end position="90"/>
    </location>
</feature>
<dbReference type="PANTHER" id="PTHR15679">
    <property type="entry name" value="PCNA-ASSOCIATED FACTOR"/>
    <property type="match status" value="1"/>
</dbReference>
<evidence type="ECO:0000256" key="5">
    <source>
        <dbReference type="ARBA" id="ARBA00022763"/>
    </source>
</evidence>
<dbReference type="InterPro" id="IPR031444">
    <property type="entry name" value="PCNA-AF_dom"/>
</dbReference>
<dbReference type="RefSeq" id="XP_034238602.1">
    <property type="nucleotide sequence ID" value="XM_034382711.1"/>
</dbReference>
<keyword evidence="6" id="KW-0234">DNA repair</keyword>
<evidence type="ECO:0000313" key="13">
    <source>
        <dbReference type="RefSeq" id="XP_034238602.1"/>
    </source>
</evidence>
<dbReference type="InterPro" id="IPR040444">
    <property type="entry name" value="PCNA-AF"/>
</dbReference>
<name>A0A6P8YWN5_THRPL</name>
<evidence type="ECO:0000256" key="7">
    <source>
        <dbReference type="ARBA" id="ARBA00023242"/>
    </source>
</evidence>
<proteinExistence type="predicted"/>
<evidence type="ECO:0000256" key="2">
    <source>
        <dbReference type="ARBA" id="ARBA00004556"/>
    </source>
</evidence>
<evidence type="ECO:0000256" key="10">
    <source>
        <dbReference type="SAM" id="MobiDB-lite"/>
    </source>
</evidence>
<evidence type="ECO:0000256" key="3">
    <source>
        <dbReference type="ARBA" id="ARBA00013777"/>
    </source>
</evidence>
<protein>
    <recommendedName>
        <fullName evidence="3">PCNA-associated factor</fullName>
    </recommendedName>
    <alternativeName>
        <fullName evidence="8">PCNA-associated factor of 15 kDa</fullName>
    </alternativeName>
    <alternativeName>
        <fullName evidence="9">PCNA-clamp-associated factor</fullName>
    </alternativeName>
</protein>
<reference evidence="13" key="1">
    <citation type="submission" date="2025-08" db="UniProtKB">
        <authorList>
            <consortium name="RefSeq"/>
        </authorList>
    </citation>
    <scope>IDENTIFICATION</scope>
    <source>
        <tissue evidence="13">Total insect</tissue>
    </source>
</reference>
<dbReference type="GO" id="GO:0019985">
    <property type="term" value="P:translesion synthesis"/>
    <property type="evidence" value="ECO:0007669"/>
    <property type="project" value="TreeGrafter"/>
</dbReference>
<evidence type="ECO:0000256" key="9">
    <source>
        <dbReference type="ARBA" id="ARBA00031186"/>
    </source>
</evidence>
<dbReference type="GO" id="GO:0005634">
    <property type="term" value="C:nucleus"/>
    <property type="evidence" value="ECO:0007669"/>
    <property type="project" value="UniProtKB-SubCell"/>
</dbReference>
<evidence type="ECO:0000256" key="1">
    <source>
        <dbReference type="ARBA" id="ARBA00004123"/>
    </source>
</evidence>
<dbReference type="AlphaFoldDB" id="A0A6P8YWN5"/>
<dbReference type="Pfam" id="PF15715">
    <property type="entry name" value="PAF"/>
    <property type="match status" value="1"/>
</dbReference>
<keyword evidence="7" id="KW-0539">Nucleus</keyword>
<evidence type="ECO:0000256" key="4">
    <source>
        <dbReference type="ARBA" id="ARBA00022490"/>
    </source>
</evidence>
<dbReference type="KEGG" id="tpal:117643684"/>
<keyword evidence="12" id="KW-1185">Reference proteome</keyword>
<keyword evidence="4" id="KW-0963">Cytoplasm</keyword>
<accession>A0A6P8YWN5</accession>
<dbReference type="GO" id="GO:0003682">
    <property type="term" value="F:chromatin binding"/>
    <property type="evidence" value="ECO:0007669"/>
    <property type="project" value="TreeGrafter"/>
</dbReference>